<accession>A0A0F9MBE3</accession>
<proteinExistence type="predicted"/>
<dbReference type="EMBL" id="LAZR01005075">
    <property type="protein sequence ID" value="KKN03074.1"/>
    <property type="molecule type" value="Genomic_DNA"/>
</dbReference>
<gene>
    <name evidence="1" type="ORF">LCGC14_1111300</name>
</gene>
<protein>
    <submittedName>
        <fullName evidence="1">Uncharacterized protein</fullName>
    </submittedName>
</protein>
<comment type="caution">
    <text evidence="1">The sequence shown here is derived from an EMBL/GenBank/DDBJ whole genome shotgun (WGS) entry which is preliminary data.</text>
</comment>
<organism evidence="1">
    <name type="scientific">marine sediment metagenome</name>
    <dbReference type="NCBI Taxonomy" id="412755"/>
    <lineage>
        <taxon>unclassified sequences</taxon>
        <taxon>metagenomes</taxon>
        <taxon>ecological metagenomes</taxon>
    </lineage>
</organism>
<reference evidence="1" key="1">
    <citation type="journal article" date="2015" name="Nature">
        <title>Complex archaea that bridge the gap between prokaryotes and eukaryotes.</title>
        <authorList>
            <person name="Spang A."/>
            <person name="Saw J.H."/>
            <person name="Jorgensen S.L."/>
            <person name="Zaremba-Niedzwiedzka K."/>
            <person name="Martijn J."/>
            <person name="Lind A.E."/>
            <person name="van Eijk R."/>
            <person name="Schleper C."/>
            <person name="Guy L."/>
            <person name="Ettema T.J."/>
        </authorList>
    </citation>
    <scope>NUCLEOTIDE SEQUENCE</scope>
</reference>
<sequence>MATLIPEVTITDFKRLKVDEIKQLKSCEVTSDGEYLFTFLNAQTDYIRAVAEDTGQTSNSVSGETLEEIKGAELATVSI</sequence>
<name>A0A0F9MBE3_9ZZZZ</name>
<evidence type="ECO:0000313" key="1">
    <source>
        <dbReference type="EMBL" id="KKN03074.1"/>
    </source>
</evidence>
<dbReference type="AlphaFoldDB" id="A0A0F9MBE3"/>